<dbReference type="HOGENOM" id="CLU_1540704_0_0_1"/>
<dbReference type="AlphaFoldDB" id="S7RD57"/>
<evidence type="ECO:0000256" key="1">
    <source>
        <dbReference type="SAM" id="SignalP"/>
    </source>
</evidence>
<keyword evidence="1" id="KW-0732">Signal</keyword>
<dbReference type="EMBL" id="KB469308">
    <property type="protein sequence ID" value="EPQ52140.1"/>
    <property type="molecule type" value="Genomic_DNA"/>
</dbReference>
<feature type="chain" id="PRO_5004556558" description="GH16 domain-containing protein" evidence="1">
    <location>
        <begin position="32"/>
        <end position="183"/>
    </location>
</feature>
<evidence type="ECO:0008006" key="4">
    <source>
        <dbReference type="Google" id="ProtNLM"/>
    </source>
</evidence>
<sequence>MSKMQLSTVAASLGLAAFASTFLAFPVSADAVTIPPSPYDNNNNPKQYWNYKYPWGDTHNGAARMVPGHVQASGAPQVEDQVHSGTIWAKEQVKVDESSAVGYEAEAEFIAPTAKGTWPANAASGWPPEIDIAELQATHTAKGLWKALDLIMDLQIQGSSGFPGPSGTTALKVRHVKTTRLTA</sequence>
<protein>
    <recommendedName>
        <fullName evidence="4">GH16 domain-containing protein</fullName>
    </recommendedName>
</protein>
<evidence type="ECO:0000313" key="3">
    <source>
        <dbReference type="Proteomes" id="UP000030669"/>
    </source>
</evidence>
<dbReference type="GeneID" id="19309761"/>
<dbReference type="eggNOG" id="ENOG502S39Z">
    <property type="taxonomic scope" value="Eukaryota"/>
</dbReference>
<dbReference type="OrthoDB" id="4524534at2759"/>
<name>S7RD57_GLOTA</name>
<proteinExistence type="predicted"/>
<dbReference type="STRING" id="670483.S7RD57"/>
<dbReference type="Proteomes" id="UP000030669">
    <property type="component" value="Unassembled WGS sequence"/>
</dbReference>
<organism evidence="2 3">
    <name type="scientific">Gloeophyllum trabeum (strain ATCC 11539 / FP-39264 / Madison 617)</name>
    <name type="common">Brown rot fungus</name>
    <dbReference type="NCBI Taxonomy" id="670483"/>
    <lineage>
        <taxon>Eukaryota</taxon>
        <taxon>Fungi</taxon>
        <taxon>Dikarya</taxon>
        <taxon>Basidiomycota</taxon>
        <taxon>Agaricomycotina</taxon>
        <taxon>Agaricomycetes</taxon>
        <taxon>Gloeophyllales</taxon>
        <taxon>Gloeophyllaceae</taxon>
        <taxon>Gloeophyllum</taxon>
    </lineage>
</organism>
<keyword evidence="3" id="KW-1185">Reference proteome</keyword>
<dbReference type="RefSeq" id="XP_007869327.1">
    <property type="nucleotide sequence ID" value="XM_007871136.1"/>
</dbReference>
<accession>S7RD57</accession>
<feature type="signal peptide" evidence="1">
    <location>
        <begin position="1"/>
        <end position="31"/>
    </location>
</feature>
<evidence type="ECO:0000313" key="2">
    <source>
        <dbReference type="EMBL" id="EPQ52140.1"/>
    </source>
</evidence>
<reference evidence="2 3" key="1">
    <citation type="journal article" date="2012" name="Science">
        <title>The Paleozoic origin of enzymatic lignin decomposition reconstructed from 31 fungal genomes.</title>
        <authorList>
            <person name="Floudas D."/>
            <person name="Binder M."/>
            <person name="Riley R."/>
            <person name="Barry K."/>
            <person name="Blanchette R.A."/>
            <person name="Henrissat B."/>
            <person name="Martinez A.T."/>
            <person name="Otillar R."/>
            <person name="Spatafora J.W."/>
            <person name="Yadav J.S."/>
            <person name="Aerts A."/>
            <person name="Benoit I."/>
            <person name="Boyd A."/>
            <person name="Carlson A."/>
            <person name="Copeland A."/>
            <person name="Coutinho P.M."/>
            <person name="de Vries R.P."/>
            <person name="Ferreira P."/>
            <person name="Findley K."/>
            <person name="Foster B."/>
            <person name="Gaskell J."/>
            <person name="Glotzer D."/>
            <person name="Gorecki P."/>
            <person name="Heitman J."/>
            <person name="Hesse C."/>
            <person name="Hori C."/>
            <person name="Igarashi K."/>
            <person name="Jurgens J.A."/>
            <person name="Kallen N."/>
            <person name="Kersten P."/>
            <person name="Kohler A."/>
            <person name="Kuees U."/>
            <person name="Kumar T.K.A."/>
            <person name="Kuo A."/>
            <person name="LaButti K."/>
            <person name="Larrondo L.F."/>
            <person name="Lindquist E."/>
            <person name="Ling A."/>
            <person name="Lombard V."/>
            <person name="Lucas S."/>
            <person name="Lundell T."/>
            <person name="Martin R."/>
            <person name="McLaughlin D.J."/>
            <person name="Morgenstern I."/>
            <person name="Morin E."/>
            <person name="Murat C."/>
            <person name="Nagy L.G."/>
            <person name="Nolan M."/>
            <person name="Ohm R.A."/>
            <person name="Patyshakuliyeva A."/>
            <person name="Rokas A."/>
            <person name="Ruiz-Duenas F.J."/>
            <person name="Sabat G."/>
            <person name="Salamov A."/>
            <person name="Samejima M."/>
            <person name="Schmutz J."/>
            <person name="Slot J.C."/>
            <person name="St John F."/>
            <person name="Stenlid J."/>
            <person name="Sun H."/>
            <person name="Sun S."/>
            <person name="Syed K."/>
            <person name="Tsang A."/>
            <person name="Wiebenga A."/>
            <person name="Young D."/>
            <person name="Pisabarro A."/>
            <person name="Eastwood D.C."/>
            <person name="Martin F."/>
            <person name="Cullen D."/>
            <person name="Grigoriev I.V."/>
            <person name="Hibbett D.S."/>
        </authorList>
    </citation>
    <scope>NUCLEOTIDE SEQUENCE [LARGE SCALE GENOMIC DNA]</scope>
    <source>
        <strain evidence="2 3">ATCC 11539</strain>
    </source>
</reference>
<gene>
    <name evidence="2" type="ORF">GLOTRDRAFT_95800</name>
</gene>
<dbReference type="KEGG" id="gtr:GLOTRDRAFT_95800"/>